<proteinExistence type="predicted"/>
<organism evidence="2 3">
    <name type="scientific">Candidatus Falkowbacteria bacterium GW2011_GWE1_38_31</name>
    <dbReference type="NCBI Taxonomy" id="1618638"/>
    <lineage>
        <taxon>Bacteria</taxon>
        <taxon>Candidatus Falkowiibacteriota</taxon>
    </lineage>
</organism>
<keyword evidence="1" id="KW-0812">Transmembrane</keyword>
<gene>
    <name evidence="2" type="ORF">US91_C0001G0058</name>
</gene>
<evidence type="ECO:0000256" key="1">
    <source>
        <dbReference type="SAM" id="Phobius"/>
    </source>
</evidence>
<keyword evidence="1" id="KW-1133">Transmembrane helix</keyword>
<protein>
    <submittedName>
        <fullName evidence="2">Uncharacterized protein</fullName>
    </submittedName>
</protein>
<accession>A0A0G0N1Z2</accession>
<name>A0A0G0N1Z2_9BACT</name>
<evidence type="ECO:0000313" key="3">
    <source>
        <dbReference type="Proteomes" id="UP000034022"/>
    </source>
</evidence>
<sequence length="100" mass="11957">MSYFGVLIDKISAYPWVVKVLFYIYSLNSEEIWIIIIITALLFAILVYRLWGATLMWVLMFLYMISYVLYSANIFGYYKDNNKSNEIRMNQIQNEINKTE</sequence>
<feature type="transmembrane region" description="Helical" evidence="1">
    <location>
        <begin position="32"/>
        <end position="51"/>
    </location>
</feature>
<dbReference type="AlphaFoldDB" id="A0A0G0N1Z2"/>
<feature type="transmembrane region" description="Helical" evidence="1">
    <location>
        <begin position="57"/>
        <end position="78"/>
    </location>
</feature>
<keyword evidence="1" id="KW-0472">Membrane</keyword>
<evidence type="ECO:0000313" key="2">
    <source>
        <dbReference type="EMBL" id="KKQ71131.1"/>
    </source>
</evidence>
<dbReference type="EMBL" id="LBUU01000001">
    <property type="protein sequence ID" value="KKQ71131.1"/>
    <property type="molecule type" value="Genomic_DNA"/>
</dbReference>
<dbReference type="Proteomes" id="UP000034022">
    <property type="component" value="Unassembled WGS sequence"/>
</dbReference>
<comment type="caution">
    <text evidence="2">The sequence shown here is derived from an EMBL/GenBank/DDBJ whole genome shotgun (WGS) entry which is preliminary data.</text>
</comment>
<reference evidence="2 3" key="1">
    <citation type="journal article" date="2015" name="Nature">
        <title>rRNA introns, odd ribosomes, and small enigmatic genomes across a large radiation of phyla.</title>
        <authorList>
            <person name="Brown C.T."/>
            <person name="Hug L.A."/>
            <person name="Thomas B.C."/>
            <person name="Sharon I."/>
            <person name="Castelle C.J."/>
            <person name="Singh A."/>
            <person name="Wilkins M.J."/>
            <person name="Williams K.H."/>
            <person name="Banfield J.F."/>
        </authorList>
    </citation>
    <scope>NUCLEOTIDE SEQUENCE [LARGE SCALE GENOMIC DNA]</scope>
</reference>
<feature type="transmembrane region" description="Helical" evidence="1">
    <location>
        <begin position="6"/>
        <end position="25"/>
    </location>
</feature>